<dbReference type="SUPFAM" id="SSF52507">
    <property type="entry name" value="Homo-oligomeric flavin-containing Cys decarboxylases, HFCD"/>
    <property type="match status" value="1"/>
</dbReference>
<comment type="function">
    <text evidence="4">Catalyzes two steps in the biosynthesis of coenzyme A. In the first step cysteine is conjugated to 4'-phosphopantothenate to form 4-phosphopantothenoylcysteine, in the latter compound is decarboxylated to form 4'-phosphopantotheine.</text>
</comment>
<dbReference type="InterPro" id="IPR003382">
    <property type="entry name" value="Flavoprotein"/>
</dbReference>
<feature type="active site" description="Proton donor" evidence="3">
    <location>
        <position position="157"/>
    </location>
</feature>
<comment type="pathway">
    <text evidence="3 4">Cofactor biosynthesis; coenzyme A biosynthesis; CoA from (R)-pantothenate: step 3/5.</text>
</comment>
<keyword evidence="3" id="KW-0479">Metal-binding</keyword>
<feature type="binding site" evidence="3">
    <location>
        <position position="337"/>
    </location>
    <ligand>
        <name>CTP</name>
        <dbReference type="ChEBI" id="CHEBI:37563"/>
    </ligand>
</feature>
<feature type="domain" description="DNA/pantothenate metabolism flavoprotein C-terminal" evidence="6">
    <location>
        <begin position="184"/>
        <end position="394"/>
    </location>
</feature>
<keyword evidence="3" id="KW-0511">Multifunctional enzyme</keyword>
<dbReference type="Proteomes" id="UP001440612">
    <property type="component" value="Chromosome"/>
</dbReference>
<evidence type="ECO:0000259" key="6">
    <source>
        <dbReference type="Pfam" id="PF04127"/>
    </source>
</evidence>
<dbReference type="InterPro" id="IPR005252">
    <property type="entry name" value="CoaBC"/>
</dbReference>
<dbReference type="InterPro" id="IPR036551">
    <property type="entry name" value="Flavin_trans-like"/>
</dbReference>
<feature type="domain" description="Flavoprotein" evidence="5">
    <location>
        <begin position="5"/>
        <end position="175"/>
    </location>
</feature>
<comment type="catalytic activity">
    <reaction evidence="3 4">
        <text>N-[(R)-4-phosphopantothenoyl]-L-cysteine + H(+) = (R)-4'-phosphopantetheine + CO2</text>
        <dbReference type="Rhea" id="RHEA:16793"/>
        <dbReference type="ChEBI" id="CHEBI:15378"/>
        <dbReference type="ChEBI" id="CHEBI:16526"/>
        <dbReference type="ChEBI" id="CHEBI:59458"/>
        <dbReference type="ChEBI" id="CHEBI:61723"/>
        <dbReference type="EC" id="4.1.1.36"/>
    </reaction>
</comment>
<dbReference type="PANTHER" id="PTHR14359">
    <property type="entry name" value="HOMO-OLIGOMERIC FLAVIN CONTAINING CYS DECARBOXYLASE FAMILY"/>
    <property type="match status" value="1"/>
</dbReference>
<dbReference type="GO" id="GO:0004633">
    <property type="term" value="F:phosphopantothenoylcysteine decarboxylase activity"/>
    <property type="evidence" value="ECO:0007669"/>
    <property type="project" value="UniProtKB-EC"/>
</dbReference>
<comment type="pathway">
    <text evidence="3 4">Cofactor biosynthesis; coenzyme A biosynthesis; CoA from (R)-pantothenate: step 2/5.</text>
</comment>
<comment type="catalytic activity">
    <reaction evidence="3 4">
        <text>(R)-4'-phosphopantothenate + L-cysteine + CTP = N-[(R)-4-phosphopantothenoyl]-L-cysteine + CMP + diphosphate + H(+)</text>
        <dbReference type="Rhea" id="RHEA:19397"/>
        <dbReference type="ChEBI" id="CHEBI:10986"/>
        <dbReference type="ChEBI" id="CHEBI:15378"/>
        <dbReference type="ChEBI" id="CHEBI:33019"/>
        <dbReference type="ChEBI" id="CHEBI:35235"/>
        <dbReference type="ChEBI" id="CHEBI:37563"/>
        <dbReference type="ChEBI" id="CHEBI:59458"/>
        <dbReference type="ChEBI" id="CHEBI:60377"/>
        <dbReference type="EC" id="6.3.2.5"/>
    </reaction>
</comment>
<accession>A0ABZ2V6M1</accession>
<keyword evidence="3 4" id="KW-0436">Ligase</keyword>
<dbReference type="InterPro" id="IPR007085">
    <property type="entry name" value="DNA/pantothenate-metab_flavo_C"/>
</dbReference>
<feature type="region of interest" description="Phosphopantothenoylcysteine decarboxylase" evidence="3">
    <location>
        <begin position="1"/>
        <end position="188"/>
    </location>
</feature>
<comment type="caution">
    <text evidence="3">Lacks conserved residue(s) required for the propagation of feature annotation.</text>
</comment>
<comment type="similarity">
    <text evidence="3 4">In the N-terminal section; belongs to the HFCD (homo-oligomeric flavin containing Cys decarboxylase) superfamily.</text>
</comment>
<dbReference type="HAMAP" id="MF_02225">
    <property type="entry name" value="CoaBC"/>
    <property type="match status" value="1"/>
</dbReference>
<organism evidence="7 8">
    <name type="scientific">Yoonia phaeophyticola</name>
    <dbReference type="NCBI Taxonomy" id="3137369"/>
    <lineage>
        <taxon>Bacteria</taxon>
        <taxon>Pseudomonadati</taxon>
        <taxon>Pseudomonadota</taxon>
        <taxon>Alphaproteobacteria</taxon>
        <taxon>Rhodobacterales</taxon>
        <taxon>Paracoccaceae</taxon>
        <taxon>Yoonia</taxon>
    </lineage>
</organism>
<dbReference type="Pfam" id="PF04127">
    <property type="entry name" value="DFP"/>
    <property type="match status" value="1"/>
</dbReference>
<dbReference type="PANTHER" id="PTHR14359:SF6">
    <property type="entry name" value="PHOSPHOPANTOTHENOYLCYSTEINE DECARBOXYLASE"/>
    <property type="match status" value="1"/>
</dbReference>
<feature type="binding site" evidence="3">
    <location>
        <position position="323"/>
    </location>
    <ligand>
        <name>CTP</name>
        <dbReference type="ChEBI" id="CHEBI:37563"/>
    </ligand>
</feature>
<evidence type="ECO:0000256" key="2">
    <source>
        <dbReference type="ARBA" id="ARBA00023239"/>
    </source>
</evidence>
<dbReference type="EMBL" id="CP150951">
    <property type="protein sequence ID" value="WZC48860.1"/>
    <property type="molecule type" value="Genomic_DNA"/>
</dbReference>
<evidence type="ECO:0000256" key="1">
    <source>
        <dbReference type="ARBA" id="ARBA00022793"/>
    </source>
</evidence>
<dbReference type="GO" id="GO:0004632">
    <property type="term" value="F:phosphopantothenate--cysteine ligase activity"/>
    <property type="evidence" value="ECO:0007669"/>
    <property type="project" value="UniProtKB-EC"/>
</dbReference>
<evidence type="ECO:0000313" key="8">
    <source>
        <dbReference type="Proteomes" id="UP001440612"/>
    </source>
</evidence>
<dbReference type="EC" id="4.1.1.36" evidence="3"/>
<gene>
    <name evidence="3 7" type="primary">coaBC</name>
    <name evidence="7" type="ORF">AABB29_18805</name>
</gene>
<comment type="cofactor">
    <cofactor evidence="3">
        <name>Mg(2+)</name>
        <dbReference type="ChEBI" id="CHEBI:18420"/>
    </cofactor>
</comment>
<comment type="cofactor">
    <cofactor evidence="3">
        <name>FMN</name>
        <dbReference type="ChEBI" id="CHEBI:58210"/>
    </cofactor>
    <text evidence="3">Binds 1 FMN per subunit.</text>
</comment>
<evidence type="ECO:0000256" key="4">
    <source>
        <dbReference type="RuleBase" id="RU364078"/>
    </source>
</evidence>
<keyword evidence="2 3" id="KW-0456">Lyase</keyword>
<keyword evidence="8" id="KW-1185">Reference proteome</keyword>
<proteinExistence type="inferred from homology"/>
<evidence type="ECO:0000313" key="7">
    <source>
        <dbReference type="EMBL" id="WZC48860.1"/>
    </source>
</evidence>
<keyword evidence="3 4" id="KW-0288">FMN</keyword>
<keyword evidence="3" id="KW-0460">Magnesium</keyword>
<feature type="region of interest" description="Phosphopantothenate--cysteine ligase" evidence="3">
    <location>
        <begin position="189"/>
        <end position="397"/>
    </location>
</feature>
<feature type="binding site" evidence="3">
    <location>
        <begin position="303"/>
        <end position="306"/>
    </location>
    <ligand>
        <name>CTP</name>
        <dbReference type="ChEBI" id="CHEBI:37563"/>
    </ligand>
</feature>
<dbReference type="EC" id="6.3.2.5" evidence="3"/>
<dbReference type="InterPro" id="IPR035929">
    <property type="entry name" value="CoaB-like_sf"/>
</dbReference>
<evidence type="ECO:0000256" key="3">
    <source>
        <dbReference type="HAMAP-Rule" id="MF_02225"/>
    </source>
</evidence>
<comment type="similarity">
    <text evidence="3 4">In the C-terminal section; belongs to the PPC synthetase family.</text>
</comment>
<dbReference type="RefSeq" id="WP_341366973.1">
    <property type="nucleotide sequence ID" value="NZ_CP150951.2"/>
</dbReference>
<sequence>MLANKHILLIIGGGIAAFKSLDLIRRLREQGAHVTPVITQAGTAFVTPLSVSALSATKVYQDLFDLTDEAEMGHIELSRAADLIVVAPATADLMAKMAGGQADDLATTLLLATDKRVLIVPSMNVRMWTHPATQRNLKTLKQDGILIVGPDEGDMACGEYGPGRMAEVPDIIAAIDAGLSGGPLKGRHILVTSGPTHEPIDPVRYIANRSSGAQGTEIARALAGLGADVTFVTGPADVPPPQGVNVIKVETAQQMLSAVQNAAHADAAVFAAAVADWHVANAGTSKIKKDKTGLPELHFAENPDILATVSQMTQGRPDLVVGFAAETDDVVANATAKRARKGCDWIVANDVSPETGIMGGSENAVTLITAGGAEEWARMGKDAVAAKLASRIAEAIK</sequence>
<evidence type="ECO:0000259" key="5">
    <source>
        <dbReference type="Pfam" id="PF02441"/>
    </source>
</evidence>
<feature type="binding site" evidence="3">
    <location>
        <position position="286"/>
    </location>
    <ligand>
        <name>CTP</name>
        <dbReference type="ChEBI" id="CHEBI:37563"/>
    </ligand>
</feature>
<feature type="binding site" evidence="3">
    <location>
        <position position="341"/>
    </location>
    <ligand>
        <name>CTP</name>
        <dbReference type="ChEBI" id="CHEBI:37563"/>
    </ligand>
</feature>
<dbReference type="SUPFAM" id="SSF102645">
    <property type="entry name" value="CoaB-like"/>
    <property type="match status" value="1"/>
</dbReference>
<dbReference type="NCBIfam" id="TIGR00521">
    <property type="entry name" value="coaBC_dfp"/>
    <property type="match status" value="1"/>
</dbReference>
<feature type="binding site" evidence="3">
    <location>
        <position position="276"/>
    </location>
    <ligand>
        <name>CTP</name>
        <dbReference type="ChEBI" id="CHEBI:37563"/>
    </ligand>
</feature>
<keyword evidence="1 3" id="KW-0210">Decarboxylase</keyword>
<protein>
    <recommendedName>
        <fullName evidence="3">Coenzyme A biosynthesis bifunctional protein CoaBC</fullName>
    </recommendedName>
    <alternativeName>
        <fullName evidence="3">DNA/pantothenate metabolism flavoprotein</fullName>
    </alternativeName>
    <alternativeName>
        <fullName evidence="3">Phosphopantothenoylcysteine synthetase/decarboxylase</fullName>
        <shortName evidence="3">PPCS-PPCDC</shortName>
    </alternativeName>
    <domain>
        <recommendedName>
            <fullName evidence="3">Phosphopantothenoylcysteine decarboxylase</fullName>
            <shortName evidence="3">PPC decarboxylase</shortName>
            <shortName evidence="3">PPC-DC</shortName>
            <ecNumber evidence="3">4.1.1.36</ecNumber>
        </recommendedName>
        <alternativeName>
            <fullName evidence="3">CoaC</fullName>
        </alternativeName>
    </domain>
    <domain>
        <recommendedName>
            <fullName evidence="3">Phosphopantothenate--cysteine ligase</fullName>
            <ecNumber evidence="3">6.3.2.5</ecNumber>
        </recommendedName>
        <alternativeName>
            <fullName evidence="3">CoaB</fullName>
        </alternativeName>
        <alternativeName>
            <fullName evidence="3">Phosphopantothenoylcysteine synthetase</fullName>
            <shortName evidence="3">PPC synthetase</shortName>
            <shortName evidence="3">PPC-S</shortName>
        </alternativeName>
    </domain>
</protein>
<name>A0ABZ2V6M1_9RHOB</name>
<dbReference type="Pfam" id="PF02441">
    <property type="entry name" value="Flavoprotein"/>
    <property type="match status" value="1"/>
</dbReference>
<dbReference type="Gene3D" id="3.40.50.10300">
    <property type="entry name" value="CoaB-like"/>
    <property type="match status" value="1"/>
</dbReference>
<comment type="function">
    <text evidence="3">Catalyzes two sequential steps in the biosynthesis of coenzyme A. In the first step cysteine is conjugated to 4'-phosphopantothenate to form 4-phosphopantothenoylcysteine. In the second step the latter compound is decarboxylated to form 4'-phosphopantotheine.</text>
</comment>
<reference evidence="8" key="1">
    <citation type="submission" date="2024-04" db="EMBL/GenBank/DDBJ databases">
        <title>Phylogenomic analyses of a clade within the roseobacter group suggest taxonomic reassignments of species of the genera Aestuariivita, Citreicella, Loktanella, Nautella, Pelagibaca, Ruegeria, Thalassobius, Thiobacimonas and Tropicibacter, and the proposal o.</title>
        <authorList>
            <person name="Jeon C.O."/>
        </authorList>
    </citation>
    <scope>NUCLEOTIDE SEQUENCE [LARGE SCALE GENOMIC DNA]</scope>
    <source>
        <strain evidence="8">BS5-3</strain>
    </source>
</reference>
<dbReference type="Gene3D" id="3.40.50.1950">
    <property type="entry name" value="Flavin prenyltransferase-like"/>
    <property type="match status" value="1"/>
</dbReference>
<keyword evidence="3 4" id="KW-0285">Flavoprotein</keyword>